<dbReference type="Proteomes" id="UP001497700">
    <property type="component" value="Unassembled WGS sequence"/>
</dbReference>
<evidence type="ECO:0000313" key="1">
    <source>
        <dbReference type="EMBL" id="KAI4864070.1"/>
    </source>
</evidence>
<evidence type="ECO:0000313" key="2">
    <source>
        <dbReference type="Proteomes" id="UP001497700"/>
    </source>
</evidence>
<accession>A0ACB9YXC3</accession>
<gene>
    <name evidence="1" type="ORF">F4820DRAFT_349767</name>
</gene>
<sequence>MAESITGVRSVIRETIDRFDLDLKQVSHEIHSHPETAFQEVYAHETITKFLETSGFTVNRSTYGLETSFETEVGSGGRLVVFCAEYDALPQIGHGCGHNLIAISSIGAFLAAVEALKRSGSPGRVRLLGTPAEEAGGGKARLIDAGAFSDDIAAAIMAHPVCARQILNDPSSDYTGLAALKFIATHMFKTEFRGKSAHAAGEPWNGVNAFDAAVAAYNNVALLRQHIEPEDRIHAVMEVGGTVANVIPDYTRMSWMIRSPNITRSTKLLERVKRCIASGAMAHGCELNYLETPTYLNLTSNKTLCEVYVDEMATFDQKVLLQQEKPMNASTDMGNVAHVVPSFHGAFIVPTAPDVALHSKDFAQAATTDEAHQVALNCARGMAMMAMRVLLDEKVADGARWDFENNHGW</sequence>
<name>A0ACB9YXC3_9PEZI</name>
<comment type="caution">
    <text evidence="1">The sequence shown here is derived from an EMBL/GenBank/DDBJ whole genome shotgun (WGS) entry which is preliminary data.</text>
</comment>
<reference evidence="1 2" key="1">
    <citation type="journal article" date="2022" name="New Phytol.">
        <title>Ecological generalism drives hyperdiversity of secondary metabolite gene clusters in xylarialean endophytes.</title>
        <authorList>
            <person name="Franco M.E.E."/>
            <person name="Wisecaver J.H."/>
            <person name="Arnold A.E."/>
            <person name="Ju Y.M."/>
            <person name="Slot J.C."/>
            <person name="Ahrendt S."/>
            <person name="Moore L.P."/>
            <person name="Eastman K.E."/>
            <person name="Scott K."/>
            <person name="Konkel Z."/>
            <person name="Mondo S.J."/>
            <person name="Kuo A."/>
            <person name="Hayes R.D."/>
            <person name="Haridas S."/>
            <person name="Andreopoulos B."/>
            <person name="Riley R."/>
            <person name="LaButti K."/>
            <person name="Pangilinan J."/>
            <person name="Lipzen A."/>
            <person name="Amirebrahimi M."/>
            <person name="Yan J."/>
            <person name="Adam C."/>
            <person name="Keymanesh K."/>
            <person name="Ng V."/>
            <person name="Louie K."/>
            <person name="Northen T."/>
            <person name="Drula E."/>
            <person name="Henrissat B."/>
            <person name="Hsieh H.M."/>
            <person name="Youens-Clark K."/>
            <person name="Lutzoni F."/>
            <person name="Miadlikowska J."/>
            <person name="Eastwood D.C."/>
            <person name="Hamelin R.C."/>
            <person name="Grigoriev I.V."/>
            <person name="U'Ren J.M."/>
        </authorList>
    </citation>
    <scope>NUCLEOTIDE SEQUENCE [LARGE SCALE GENOMIC DNA]</scope>
    <source>
        <strain evidence="1 2">CBS 119005</strain>
    </source>
</reference>
<protein>
    <submittedName>
        <fullName evidence="1">Uncharacterized protein</fullName>
    </submittedName>
</protein>
<dbReference type="EMBL" id="MU393492">
    <property type="protein sequence ID" value="KAI4864070.1"/>
    <property type="molecule type" value="Genomic_DNA"/>
</dbReference>
<proteinExistence type="predicted"/>
<keyword evidence="2" id="KW-1185">Reference proteome</keyword>
<organism evidence="1 2">
    <name type="scientific">Hypoxylon rubiginosum</name>
    <dbReference type="NCBI Taxonomy" id="110542"/>
    <lineage>
        <taxon>Eukaryota</taxon>
        <taxon>Fungi</taxon>
        <taxon>Dikarya</taxon>
        <taxon>Ascomycota</taxon>
        <taxon>Pezizomycotina</taxon>
        <taxon>Sordariomycetes</taxon>
        <taxon>Xylariomycetidae</taxon>
        <taxon>Xylariales</taxon>
        <taxon>Hypoxylaceae</taxon>
        <taxon>Hypoxylon</taxon>
    </lineage>
</organism>